<feature type="domain" description="BSD" evidence="1">
    <location>
        <begin position="187"/>
        <end position="239"/>
    </location>
</feature>
<dbReference type="GO" id="GO:0005675">
    <property type="term" value="C:transcription factor TFIIH holo complex"/>
    <property type="evidence" value="ECO:0000318"/>
    <property type="project" value="GO_Central"/>
</dbReference>
<feature type="domain" description="BSD" evidence="1">
    <location>
        <begin position="104"/>
        <end position="151"/>
    </location>
</feature>
<dbReference type="InterPro" id="IPR027079">
    <property type="entry name" value="Tfb1/GTF2H1"/>
</dbReference>
<dbReference type="GO" id="GO:0006366">
    <property type="term" value="P:transcription by RNA polymerase II"/>
    <property type="evidence" value="ECO:0000318"/>
    <property type="project" value="GO_Central"/>
</dbReference>
<proteinExistence type="predicted"/>
<dbReference type="Pfam" id="PF03909">
    <property type="entry name" value="BSD"/>
    <property type="match status" value="1"/>
</dbReference>
<evidence type="ECO:0000313" key="2">
    <source>
        <dbReference type="EMBL" id="ONI09035.1"/>
    </source>
</evidence>
<dbReference type="GO" id="GO:0006289">
    <property type="term" value="P:nucleotide-excision repair"/>
    <property type="evidence" value="ECO:0007669"/>
    <property type="project" value="InterPro"/>
</dbReference>
<keyword evidence="3" id="KW-1185">Reference proteome</keyword>
<dbReference type="Gene3D" id="6.10.140.1200">
    <property type="match status" value="1"/>
</dbReference>
<dbReference type="PANTHER" id="PTHR12856">
    <property type="entry name" value="TRANSCRIPTION INITIATION FACTOR IIH-RELATED"/>
    <property type="match status" value="1"/>
</dbReference>
<organism evidence="2 3">
    <name type="scientific">Prunus persica</name>
    <name type="common">Peach</name>
    <name type="synonym">Amygdalus persica</name>
    <dbReference type="NCBI Taxonomy" id="3760"/>
    <lineage>
        <taxon>Eukaryota</taxon>
        <taxon>Viridiplantae</taxon>
        <taxon>Streptophyta</taxon>
        <taxon>Embryophyta</taxon>
        <taxon>Tracheophyta</taxon>
        <taxon>Spermatophyta</taxon>
        <taxon>Magnoliopsida</taxon>
        <taxon>eudicotyledons</taxon>
        <taxon>Gunneridae</taxon>
        <taxon>Pentapetalae</taxon>
        <taxon>rosids</taxon>
        <taxon>fabids</taxon>
        <taxon>Rosales</taxon>
        <taxon>Rosaceae</taxon>
        <taxon>Amygdaloideae</taxon>
        <taxon>Amygdaleae</taxon>
        <taxon>Prunus</taxon>
    </lineage>
</organism>
<dbReference type="GO" id="GO:0006360">
    <property type="term" value="P:transcription by RNA polymerase I"/>
    <property type="evidence" value="ECO:0000318"/>
    <property type="project" value="GO_Central"/>
</dbReference>
<dbReference type="GO" id="GO:0000439">
    <property type="term" value="C:transcription factor TFIIH core complex"/>
    <property type="evidence" value="ECO:0000318"/>
    <property type="project" value="GO_Central"/>
</dbReference>
<dbReference type="Gramene" id="ONI09035">
    <property type="protein sequence ID" value="ONI09035"/>
    <property type="gene ID" value="PRUPE_5G213500"/>
</dbReference>
<dbReference type="SUPFAM" id="SSF50729">
    <property type="entry name" value="PH domain-like"/>
    <property type="match status" value="1"/>
</dbReference>
<dbReference type="InterPro" id="IPR035925">
    <property type="entry name" value="BSD_dom_sf"/>
</dbReference>
<dbReference type="AlphaFoldDB" id="A0A251PF69"/>
<name>A0A251PF69_PRUPE</name>
<dbReference type="SUPFAM" id="SSF140383">
    <property type="entry name" value="BSD domain-like"/>
    <property type="match status" value="2"/>
</dbReference>
<dbReference type="GO" id="GO:0006281">
    <property type="term" value="P:DNA repair"/>
    <property type="evidence" value="ECO:0000318"/>
    <property type="project" value="GO_Central"/>
</dbReference>
<dbReference type="PROSITE" id="PS50858">
    <property type="entry name" value="BSD"/>
    <property type="match status" value="2"/>
</dbReference>
<sequence length="454" mass="51501">MWCMQLVKSANYKATVRDPGTLGVLTMTENKFVFRPNASTAKRALDVDFRQITGLKNTKEGGDRSPWLHLSEKDKTYIFEFASFRDLHLCREFVANAVAKRGEAAKPTSSDEQISRAEIMHRMKLLQENSELQKLHMQYVMRGVLTEAEFWEARKKFGDVDSRPKPKQRAGFRSSMIMDTKPMTDGRTNKVTFSLTADIKYQIFALKPAVHQAFLALVPSKTTEKDFWTKYFRAEYLQSTGNAAAVEAEAADDEELAMLLEEDEVLAREARRKLRRVDPTLDMEADQGDDYTHLPDHGIIFFRDVVYKRRRTLSQDLNRQGAVVLQGRSIVEVDLEDTSSVAEAFNIMRSREEEADKSGVQERFGRIARTTEMEDVQEPHHLPVAQLLCMKDPRDYFDTQQANNNAVKTEEAYGSLRKSISKIKSIGLGNSTVAPEIALAVFNGLPAPPTPCQC</sequence>
<dbReference type="EMBL" id="CM007655">
    <property type="protein sequence ID" value="ONI09035.1"/>
    <property type="molecule type" value="Genomic_DNA"/>
</dbReference>
<dbReference type="eggNOG" id="KOG2074">
    <property type="taxonomic scope" value="Eukaryota"/>
</dbReference>
<dbReference type="STRING" id="3760.A0A251PF69"/>
<protein>
    <recommendedName>
        <fullName evidence="1">BSD domain-containing protein</fullName>
    </recommendedName>
</protein>
<evidence type="ECO:0000313" key="3">
    <source>
        <dbReference type="Proteomes" id="UP000006882"/>
    </source>
</evidence>
<reference evidence="2 3" key="1">
    <citation type="journal article" date="2013" name="Nat. Genet.">
        <title>The high-quality draft genome of peach (Prunus persica) identifies unique patterns of genetic diversity, domestication and genome evolution.</title>
        <authorList>
            <consortium name="International Peach Genome Initiative"/>
            <person name="Verde I."/>
            <person name="Abbott A.G."/>
            <person name="Scalabrin S."/>
            <person name="Jung S."/>
            <person name="Shu S."/>
            <person name="Marroni F."/>
            <person name="Zhebentyayeva T."/>
            <person name="Dettori M.T."/>
            <person name="Grimwood J."/>
            <person name="Cattonaro F."/>
            <person name="Zuccolo A."/>
            <person name="Rossini L."/>
            <person name="Jenkins J."/>
            <person name="Vendramin E."/>
            <person name="Meisel L.A."/>
            <person name="Decroocq V."/>
            <person name="Sosinski B."/>
            <person name="Prochnik S."/>
            <person name="Mitros T."/>
            <person name="Policriti A."/>
            <person name="Cipriani G."/>
            <person name="Dondini L."/>
            <person name="Ficklin S."/>
            <person name="Goodstein D.M."/>
            <person name="Xuan P."/>
            <person name="Del Fabbro C."/>
            <person name="Aramini V."/>
            <person name="Copetti D."/>
            <person name="Gonzalez S."/>
            <person name="Horner D.S."/>
            <person name="Falchi R."/>
            <person name="Lucas S."/>
            <person name="Mica E."/>
            <person name="Maldonado J."/>
            <person name="Lazzari B."/>
            <person name="Bielenberg D."/>
            <person name="Pirona R."/>
            <person name="Miculan M."/>
            <person name="Barakat A."/>
            <person name="Testolin R."/>
            <person name="Stella A."/>
            <person name="Tartarini S."/>
            <person name="Tonutti P."/>
            <person name="Arus P."/>
            <person name="Orellana A."/>
            <person name="Wells C."/>
            <person name="Main D."/>
            <person name="Vizzotto G."/>
            <person name="Silva H."/>
            <person name="Salamini F."/>
            <person name="Schmutz J."/>
            <person name="Morgante M."/>
            <person name="Rokhsar D.S."/>
        </authorList>
    </citation>
    <scope>NUCLEOTIDE SEQUENCE [LARGE SCALE GENOMIC DNA]</scope>
    <source>
        <strain evidence="3">cv. Nemared</strain>
    </source>
</reference>
<dbReference type="Proteomes" id="UP000006882">
    <property type="component" value="Chromosome G5"/>
</dbReference>
<accession>A0A251PF69</accession>
<dbReference type="InterPro" id="IPR005607">
    <property type="entry name" value="BSD_dom"/>
</dbReference>
<evidence type="ECO:0000259" key="1">
    <source>
        <dbReference type="PROSITE" id="PS50858"/>
    </source>
</evidence>
<gene>
    <name evidence="2" type="ORF">PRUPE_5G213500</name>
</gene>
<dbReference type="SMART" id="SM00751">
    <property type="entry name" value="BSD"/>
    <property type="match status" value="2"/>
</dbReference>